<accession>R7U1E7</accession>
<evidence type="ECO:0000256" key="3">
    <source>
        <dbReference type="ARBA" id="ARBA00022729"/>
    </source>
</evidence>
<dbReference type="STRING" id="283909.R7U1E7"/>
<protein>
    <recommendedName>
        <fullName evidence="6">TIR domain-containing protein</fullName>
    </recommendedName>
</protein>
<dbReference type="InterPro" id="IPR000157">
    <property type="entry name" value="TIR_dom"/>
</dbReference>
<keyword evidence="4" id="KW-1133">Transmembrane helix</keyword>
<feature type="domain" description="TIR" evidence="6">
    <location>
        <begin position="1"/>
        <end position="81"/>
    </location>
</feature>
<sequence length="81" mass="9746">EEHGLKCCLYNRDFHPGRRFYDQMGESIESSRRVLCFLSQNFLQSEFCIWQFKHAFEEDQAHSKKRLLAVMLESVTDHEFD</sequence>
<proteinExistence type="predicted"/>
<feature type="non-terminal residue" evidence="7">
    <location>
        <position position="1"/>
    </location>
</feature>
<keyword evidence="5" id="KW-0472">Membrane</keyword>
<evidence type="ECO:0000256" key="4">
    <source>
        <dbReference type="ARBA" id="ARBA00022989"/>
    </source>
</evidence>
<gene>
    <name evidence="7" type="ORF">CAPTEDRAFT_29758</name>
</gene>
<dbReference type="EnsemblMetazoa" id="CapteT29758">
    <property type="protein sequence ID" value="CapteP29758"/>
    <property type="gene ID" value="CapteG29758"/>
</dbReference>
<keyword evidence="3" id="KW-0732">Signal</keyword>
<evidence type="ECO:0000259" key="6">
    <source>
        <dbReference type="PROSITE" id="PS50104"/>
    </source>
</evidence>
<dbReference type="InterPro" id="IPR035897">
    <property type="entry name" value="Toll_tir_struct_dom_sf"/>
</dbReference>
<evidence type="ECO:0000313" key="8">
    <source>
        <dbReference type="EnsemblMetazoa" id="CapteP29758"/>
    </source>
</evidence>
<dbReference type="PANTHER" id="PTHR24365:SF541">
    <property type="entry name" value="PROTEIN TOLL-RELATED"/>
    <property type="match status" value="1"/>
</dbReference>
<reference evidence="9" key="1">
    <citation type="submission" date="2012-12" db="EMBL/GenBank/DDBJ databases">
        <authorList>
            <person name="Hellsten U."/>
            <person name="Grimwood J."/>
            <person name="Chapman J.A."/>
            <person name="Shapiro H."/>
            <person name="Aerts A."/>
            <person name="Otillar R.P."/>
            <person name="Terry A.Y."/>
            <person name="Boore J.L."/>
            <person name="Simakov O."/>
            <person name="Marletaz F."/>
            <person name="Cho S.-J."/>
            <person name="Edsinger-Gonzales E."/>
            <person name="Havlak P."/>
            <person name="Kuo D.-H."/>
            <person name="Larsson T."/>
            <person name="Lv J."/>
            <person name="Arendt D."/>
            <person name="Savage R."/>
            <person name="Osoegawa K."/>
            <person name="de Jong P."/>
            <person name="Lindberg D.R."/>
            <person name="Seaver E.C."/>
            <person name="Weisblat D.A."/>
            <person name="Putnam N.H."/>
            <person name="Grigoriev I.V."/>
            <person name="Rokhsar D.S."/>
        </authorList>
    </citation>
    <scope>NUCLEOTIDE SEQUENCE</scope>
    <source>
        <strain evidence="9">I ESC-2004</strain>
    </source>
</reference>
<dbReference type="OrthoDB" id="1421090at2759"/>
<dbReference type="GO" id="GO:0007165">
    <property type="term" value="P:signal transduction"/>
    <property type="evidence" value="ECO:0007669"/>
    <property type="project" value="InterPro"/>
</dbReference>
<dbReference type="SUPFAM" id="SSF52200">
    <property type="entry name" value="Toll/Interleukin receptor TIR domain"/>
    <property type="match status" value="1"/>
</dbReference>
<dbReference type="PROSITE" id="PS50104">
    <property type="entry name" value="TIR"/>
    <property type="match status" value="1"/>
</dbReference>
<dbReference type="EMBL" id="KB306242">
    <property type="protein sequence ID" value="ELU00044.1"/>
    <property type="molecule type" value="Genomic_DNA"/>
</dbReference>
<dbReference type="Pfam" id="PF13676">
    <property type="entry name" value="TIR_2"/>
    <property type="match status" value="1"/>
</dbReference>
<comment type="subcellular location">
    <subcellularLocation>
        <location evidence="1">Membrane</location>
    </subcellularLocation>
</comment>
<keyword evidence="9" id="KW-1185">Reference proteome</keyword>
<dbReference type="AlphaFoldDB" id="R7U1E7"/>
<evidence type="ECO:0000256" key="1">
    <source>
        <dbReference type="ARBA" id="ARBA00004370"/>
    </source>
</evidence>
<dbReference type="HOGENOM" id="CLU_053932_5_1_1"/>
<evidence type="ECO:0000256" key="2">
    <source>
        <dbReference type="ARBA" id="ARBA00022692"/>
    </source>
</evidence>
<name>R7U1E7_CAPTE</name>
<evidence type="ECO:0000256" key="5">
    <source>
        <dbReference type="ARBA" id="ARBA00023136"/>
    </source>
</evidence>
<reference evidence="7 9" key="2">
    <citation type="journal article" date="2013" name="Nature">
        <title>Insights into bilaterian evolution from three spiralian genomes.</title>
        <authorList>
            <person name="Simakov O."/>
            <person name="Marletaz F."/>
            <person name="Cho S.J."/>
            <person name="Edsinger-Gonzales E."/>
            <person name="Havlak P."/>
            <person name="Hellsten U."/>
            <person name="Kuo D.H."/>
            <person name="Larsson T."/>
            <person name="Lv J."/>
            <person name="Arendt D."/>
            <person name="Savage R."/>
            <person name="Osoegawa K."/>
            <person name="de Jong P."/>
            <person name="Grimwood J."/>
            <person name="Chapman J.A."/>
            <person name="Shapiro H."/>
            <person name="Aerts A."/>
            <person name="Otillar R.P."/>
            <person name="Terry A.Y."/>
            <person name="Boore J.L."/>
            <person name="Grigoriev I.V."/>
            <person name="Lindberg D.R."/>
            <person name="Seaver E.C."/>
            <person name="Weisblat D.A."/>
            <person name="Putnam N.H."/>
            <person name="Rokhsar D.S."/>
        </authorList>
    </citation>
    <scope>NUCLEOTIDE SEQUENCE</scope>
    <source>
        <strain evidence="7 9">I ESC-2004</strain>
    </source>
</reference>
<organism evidence="7">
    <name type="scientific">Capitella teleta</name>
    <name type="common">Polychaete worm</name>
    <dbReference type="NCBI Taxonomy" id="283909"/>
    <lineage>
        <taxon>Eukaryota</taxon>
        <taxon>Metazoa</taxon>
        <taxon>Spiralia</taxon>
        <taxon>Lophotrochozoa</taxon>
        <taxon>Annelida</taxon>
        <taxon>Polychaeta</taxon>
        <taxon>Sedentaria</taxon>
        <taxon>Scolecida</taxon>
        <taxon>Capitellidae</taxon>
        <taxon>Capitella</taxon>
    </lineage>
</organism>
<dbReference type="EMBL" id="AMQN01009790">
    <property type="status" value="NOT_ANNOTATED_CDS"/>
    <property type="molecule type" value="Genomic_DNA"/>
</dbReference>
<dbReference type="Proteomes" id="UP000014760">
    <property type="component" value="Unassembled WGS sequence"/>
</dbReference>
<dbReference type="PANTHER" id="PTHR24365">
    <property type="entry name" value="TOLL-LIKE RECEPTOR"/>
    <property type="match status" value="1"/>
</dbReference>
<evidence type="ECO:0000313" key="7">
    <source>
        <dbReference type="EMBL" id="ELU00044.1"/>
    </source>
</evidence>
<dbReference type="Gene3D" id="3.40.50.10140">
    <property type="entry name" value="Toll/interleukin-1 receptor homology (TIR) domain"/>
    <property type="match status" value="1"/>
</dbReference>
<evidence type="ECO:0000313" key="9">
    <source>
        <dbReference type="Proteomes" id="UP000014760"/>
    </source>
</evidence>
<keyword evidence="2" id="KW-0812">Transmembrane</keyword>
<dbReference type="GO" id="GO:0005886">
    <property type="term" value="C:plasma membrane"/>
    <property type="evidence" value="ECO:0007669"/>
    <property type="project" value="TreeGrafter"/>
</dbReference>
<feature type="non-terminal residue" evidence="7">
    <location>
        <position position="81"/>
    </location>
</feature>
<reference evidence="8" key="3">
    <citation type="submission" date="2015-06" db="UniProtKB">
        <authorList>
            <consortium name="EnsemblMetazoa"/>
        </authorList>
    </citation>
    <scope>IDENTIFICATION</scope>
</reference>
<dbReference type="GO" id="GO:0038023">
    <property type="term" value="F:signaling receptor activity"/>
    <property type="evidence" value="ECO:0007669"/>
    <property type="project" value="TreeGrafter"/>
</dbReference>